<dbReference type="Proteomes" id="UP000814033">
    <property type="component" value="Unassembled WGS sequence"/>
</dbReference>
<evidence type="ECO:0000313" key="2">
    <source>
        <dbReference type="Proteomes" id="UP000814033"/>
    </source>
</evidence>
<protein>
    <submittedName>
        <fullName evidence="1">Uncharacterized protein</fullName>
    </submittedName>
</protein>
<sequence length="227" mass="25334">MAILPDARIPILWLNVKMTAADIVKSAYKLKDIPEAKYAKNMARVLEGGRKGRLYIFPGNIATMKFNTGLPFCHSAIIDVLEDRFFGADAKFRFPEALYVNISPEHNQPVIPPVMLAFVATTIDAGLQAYKLGPGGATKIIFTADKFKLVYQDHLRRLARLKARDPAAFWRMLARLYEEASSGTSHHDPNEFNDGSGEEADSEDNDDIFNVKHFVTNFAQAADATRN</sequence>
<proteinExistence type="predicted"/>
<comment type="caution">
    <text evidence="1">The sequence shown here is derived from an EMBL/GenBank/DDBJ whole genome shotgun (WGS) entry which is preliminary data.</text>
</comment>
<reference evidence="1" key="2">
    <citation type="journal article" date="2022" name="New Phytol.">
        <title>Evolutionary transition to the ectomycorrhizal habit in the genomes of a hyperdiverse lineage of mushroom-forming fungi.</title>
        <authorList>
            <person name="Looney B."/>
            <person name="Miyauchi S."/>
            <person name="Morin E."/>
            <person name="Drula E."/>
            <person name="Courty P.E."/>
            <person name="Kohler A."/>
            <person name="Kuo A."/>
            <person name="LaButti K."/>
            <person name="Pangilinan J."/>
            <person name="Lipzen A."/>
            <person name="Riley R."/>
            <person name="Andreopoulos W."/>
            <person name="He G."/>
            <person name="Johnson J."/>
            <person name="Nolan M."/>
            <person name="Tritt A."/>
            <person name="Barry K.W."/>
            <person name="Grigoriev I.V."/>
            <person name="Nagy L.G."/>
            <person name="Hibbett D."/>
            <person name="Henrissat B."/>
            <person name="Matheny P.B."/>
            <person name="Labbe J."/>
            <person name="Martin F.M."/>
        </authorList>
    </citation>
    <scope>NUCLEOTIDE SEQUENCE</scope>
    <source>
        <strain evidence="1">FP105234-sp</strain>
    </source>
</reference>
<reference evidence="1" key="1">
    <citation type="submission" date="2021-02" db="EMBL/GenBank/DDBJ databases">
        <authorList>
            <consortium name="DOE Joint Genome Institute"/>
            <person name="Ahrendt S."/>
            <person name="Looney B.P."/>
            <person name="Miyauchi S."/>
            <person name="Morin E."/>
            <person name="Drula E."/>
            <person name="Courty P.E."/>
            <person name="Chicoki N."/>
            <person name="Fauchery L."/>
            <person name="Kohler A."/>
            <person name="Kuo A."/>
            <person name="Labutti K."/>
            <person name="Pangilinan J."/>
            <person name="Lipzen A."/>
            <person name="Riley R."/>
            <person name="Andreopoulos W."/>
            <person name="He G."/>
            <person name="Johnson J."/>
            <person name="Barry K.W."/>
            <person name="Grigoriev I.V."/>
            <person name="Nagy L."/>
            <person name="Hibbett D."/>
            <person name="Henrissat B."/>
            <person name="Matheny P.B."/>
            <person name="Labbe J."/>
            <person name="Martin F."/>
        </authorList>
    </citation>
    <scope>NUCLEOTIDE SEQUENCE</scope>
    <source>
        <strain evidence="1">FP105234-sp</strain>
    </source>
</reference>
<gene>
    <name evidence="1" type="ORF">FA95DRAFT_1613752</name>
</gene>
<evidence type="ECO:0000313" key="1">
    <source>
        <dbReference type="EMBL" id="KAI0037948.1"/>
    </source>
</evidence>
<organism evidence="1 2">
    <name type="scientific">Auriscalpium vulgare</name>
    <dbReference type="NCBI Taxonomy" id="40419"/>
    <lineage>
        <taxon>Eukaryota</taxon>
        <taxon>Fungi</taxon>
        <taxon>Dikarya</taxon>
        <taxon>Basidiomycota</taxon>
        <taxon>Agaricomycotina</taxon>
        <taxon>Agaricomycetes</taxon>
        <taxon>Russulales</taxon>
        <taxon>Auriscalpiaceae</taxon>
        <taxon>Auriscalpium</taxon>
    </lineage>
</organism>
<dbReference type="EMBL" id="MU276647">
    <property type="protein sequence ID" value="KAI0037948.1"/>
    <property type="molecule type" value="Genomic_DNA"/>
</dbReference>
<keyword evidence="2" id="KW-1185">Reference proteome</keyword>
<accession>A0ACB8R1P8</accession>
<name>A0ACB8R1P8_9AGAM</name>